<gene>
    <name evidence="2" type="ORF">F511_19784</name>
</gene>
<dbReference type="AlphaFoldDB" id="A0A2Z7AJA9"/>
<proteinExistence type="predicted"/>
<accession>A0A2Z7AJA9</accession>
<sequence length="405" mass="45420">MHSYRIYSDSRFTNGVDLIGIYGLKGPYCTLTMTNWFWQALSVIPRGSWGDVSRRFTMIRWAQKLKISKSIKTGPGIVYRPEHFTGCPGQARTKTLEEIRPAVTTAPETRWSGGRPAAATTKFACGSRATLRQARRTAARNVAPRRPAVFARERHIQQHHRATAIRPPSRGAAIIERPPRAEEAPDVQPRCATSARRPAIARQAPDVQPTSDKRPKSSHRLCSRSTTSREAAPSVARRHATKRGQRAGSCARRAMRRAHMRAAIRKPLALIPLLGIRIRPPARQRKNIEYKPGDDQYEKFNDNYHCGRYRQSGPRPETRLLRQPALEGLTRSARTDSPRRIGRKRISGEDGRRRGGYVSDERILLVELAGNEFPAKTGGGGGGYVSEEGAAKARFRVSRLYQVFC</sequence>
<feature type="compositionally biased region" description="Basic residues" evidence="1">
    <location>
        <begin position="236"/>
        <end position="245"/>
    </location>
</feature>
<dbReference type="Proteomes" id="UP000250235">
    <property type="component" value="Unassembled WGS sequence"/>
</dbReference>
<feature type="region of interest" description="Disordered" evidence="1">
    <location>
        <begin position="176"/>
        <end position="252"/>
    </location>
</feature>
<keyword evidence="3" id="KW-1185">Reference proteome</keyword>
<evidence type="ECO:0000313" key="3">
    <source>
        <dbReference type="Proteomes" id="UP000250235"/>
    </source>
</evidence>
<feature type="region of interest" description="Disordered" evidence="1">
    <location>
        <begin position="331"/>
        <end position="354"/>
    </location>
</feature>
<name>A0A2Z7AJA9_9LAMI</name>
<reference evidence="2 3" key="1">
    <citation type="journal article" date="2015" name="Proc. Natl. Acad. Sci. U.S.A.">
        <title>The resurrection genome of Boea hygrometrica: A blueprint for survival of dehydration.</title>
        <authorList>
            <person name="Xiao L."/>
            <person name="Yang G."/>
            <person name="Zhang L."/>
            <person name="Yang X."/>
            <person name="Zhao S."/>
            <person name="Ji Z."/>
            <person name="Zhou Q."/>
            <person name="Hu M."/>
            <person name="Wang Y."/>
            <person name="Chen M."/>
            <person name="Xu Y."/>
            <person name="Jin H."/>
            <person name="Xiao X."/>
            <person name="Hu G."/>
            <person name="Bao F."/>
            <person name="Hu Y."/>
            <person name="Wan P."/>
            <person name="Li L."/>
            <person name="Deng X."/>
            <person name="Kuang T."/>
            <person name="Xiang C."/>
            <person name="Zhu J.K."/>
            <person name="Oliver M.J."/>
            <person name="He Y."/>
        </authorList>
    </citation>
    <scope>NUCLEOTIDE SEQUENCE [LARGE SCALE GENOMIC DNA]</scope>
    <source>
        <strain evidence="3">cv. XS01</strain>
    </source>
</reference>
<organism evidence="2 3">
    <name type="scientific">Dorcoceras hygrometricum</name>
    <dbReference type="NCBI Taxonomy" id="472368"/>
    <lineage>
        <taxon>Eukaryota</taxon>
        <taxon>Viridiplantae</taxon>
        <taxon>Streptophyta</taxon>
        <taxon>Embryophyta</taxon>
        <taxon>Tracheophyta</taxon>
        <taxon>Spermatophyta</taxon>
        <taxon>Magnoliopsida</taxon>
        <taxon>eudicotyledons</taxon>
        <taxon>Gunneridae</taxon>
        <taxon>Pentapetalae</taxon>
        <taxon>asterids</taxon>
        <taxon>lamiids</taxon>
        <taxon>Lamiales</taxon>
        <taxon>Gesneriaceae</taxon>
        <taxon>Didymocarpoideae</taxon>
        <taxon>Trichosporeae</taxon>
        <taxon>Loxocarpinae</taxon>
        <taxon>Dorcoceras</taxon>
    </lineage>
</organism>
<dbReference type="EMBL" id="KV014861">
    <property type="protein sequence ID" value="KZV21854.1"/>
    <property type="molecule type" value="Genomic_DNA"/>
</dbReference>
<evidence type="ECO:0000313" key="2">
    <source>
        <dbReference type="EMBL" id="KZV21854.1"/>
    </source>
</evidence>
<protein>
    <submittedName>
        <fullName evidence="2">Uncharacterized protein</fullName>
    </submittedName>
</protein>
<evidence type="ECO:0000256" key="1">
    <source>
        <dbReference type="SAM" id="MobiDB-lite"/>
    </source>
</evidence>